<dbReference type="AlphaFoldDB" id="A0ABD1Y6E7"/>
<evidence type="ECO:0000256" key="1">
    <source>
        <dbReference type="SAM" id="MobiDB-lite"/>
    </source>
</evidence>
<dbReference type="EMBL" id="JBHFFA010000006">
    <property type="protein sequence ID" value="KAL2622343.1"/>
    <property type="molecule type" value="Genomic_DNA"/>
</dbReference>
<evidence type="ECO:0000259" key="2">
    <source>
        <dbReference type="Pfam" id="PF01612"/>
    </source>
</evidence>
<feature type="compositionally biased region" description="Acidic residues" evidence="1">
    <location>
        <begin position="122"/>
        <end position="132"/>
    </location>
</feature>
<keyword evidence="5" id="KW-1185">Reference proteome</keyword>
<dbReference type="InterPro" id="IPR002562">
    <property type="entry name" value="3'-5'_exonuclease_dom"/>
</dbReference>
<evidence type="ECO:0000313" key="5">
    <source>
        <dbReference type="Proteomes" id="UP001605036"/>
    </source>
</evidence>
<gene>
    <name evidence="4" type="ORF">R1flu_002548</name>
</gene>
<dbReference type="Gene3D" id="3.30.420.10">
    <property type="entry name" value="Ribonuclease H-like superfamily/Ribonuclease H"/>
    <property type="match status" value="2"/>
</dbReference>
<feature type="compositionally biased region" description="Basic and acidic residues" evidence="1">
    <location>
        <begin position="97"/>
        <end position="113"/>
    </location>
</feature>
<feature type="region of interest" description="Disordered" evidence="1">
    <location>
        <begin position="156"/>
        <end position="191"/>
    </location>
</feature>
<evidence type="ECO:0000259" key="3">
    <source>
        <dbReference type="Pfam" id="PF01927"/>
    </source>
</evidence>
<proteinExistence type="predicted"/>
<evidence type="ECO:0000313" key="4">
    <source>
        <dbReference type="EMBL" id="KAL2622343.1"/>
    </source>
</evidence>
<dbReference type="PANTHER" id="PTHR47765">
    <property type="entry name" value="3'-5' EXONUCLEASE DOMAIN-CONTAINING PROTEIN"/>
    <property type="match status" value="1"/>
</dbReference>
<dbReference type="SUPFAM" id="SSF53098">
    <property type="entry name" value="Ribonuclease H-like"/>
    <property type="match status" value="1"/>
</dbReference>
<evidence type="ECO:0008006" key="6">
    <source>
        <dbReference type="Google" id="ProtNLM"/>
    </source>
</evidence>
<organism evidence="4 5">
    <name type="scientific">Riccia fluitans</name>
    <dbReference type="NCBI Taxonomy" id="41844"/>
    <lineage>
        <taxon>Eukaryota</taxon>
        <taxon>Viridiplantae</taxon>
        <taxon>Streptophyta</taxon>
        <taxon>Embryophyta</taxon>
        <taxon>Marchantiophyta</taxon>
        <taxon>Marchantiopsida</taxon>
        <taxon>Marchantiidae</taxon>
        <taxon>Marchantiales</taxon>
        <taxon>Ricciaceae</taxon>
        <taxon>Riccia</taxon>
    </lineage>
</organism>
<feature type="region of interest" description="Disordered" evidence="1">
    <location>
        <begin position="86"/>
        <end position="142"/>
    </location>
</feature>
<name>A0ABD1Y6E7_9MARC</name>
<feature type="compositionally biased region" description="Basic and acidic residues" evidence="1">
    <location>
        <begin position="167"/>
        <end position="185"/>
    </location>
</feature>
<dbReference type="Pfam" id="PF01927">
    <property type="entry name" value="Mut7-C"/>
    <property type="match status" value="1"/>
</dbReference>
<dbReference type="InterPro" id="IPR052408">
    <property type="entry name" value="Exonuclease_MUT-7-like"/>
</dbReference>
<reference evidence="4 5" key="1">
    <citation type="submission" date="2024-09" db="EMBL/GenBank/DDBJ databases">
        <title>Chromosome-scale assembly of Riccia fluitans.</title>
        <authorList>
            <person name="Paukszto L."/>
            <person name="Sawicki J."/>
            <person name="Karawczyk K."/>
            <person name="Piernik-Szablinska J."/>
            <person name="Szczecinska M."/>
            <person name="Mazdziarz M."/>
        </authorList>
    </citation>
    <scope>NUCLEOTIDE SEQUENCE [LARGE SCALE GENOMIC DNA]</scope>
    <source>
        <strain evidence="4">Rf_01</strain>
        <tissue evidence="4">Aerial parts of the thallus</tissue>
    </source>
</reference>
<dbReference type="InterPro" id="IPR002782">
    <property type="entry name" value="Mut7-C_RNAse_dom"/>
</dbReference>
<comment type="caution">
    <text evidence="4">The sequence shown here is derived from an EMBL/GenBank/DDBJ whole genome shotgun (WGS) entry which is preliminary data.</text>
</comment>
<feature type="domain" description="Mut7-C RNAse" evidence="3">
    <location>
        <begin position="476"/>
        <end position="624"/>
    </location>
</feature>
<dbReference type="Pfam" id="PF01612">
    <property type="entry name" value="DNA_pol_A_exo1"/>
    <property type="match status" value="1"/>
</dbReference>
<dbReference type="Proteomes" id="UP001605036">
    <property type="component" value="Unassembled WGS sequence"/>
</dbReference>
<dbReference type="PANTHER" id="PTHR47765:SF2">
    <property type="entry name" value="EXONUCLEASE MUT-7 HOMOLOG"/>
    <property type="match status" value="1"/>
</dbReference>
<sequence length="625" mass="69875">METAEASEGAESPQFYKVPLSPQCVHYVDSAESEAFSLLLWALRNSSVIAMDAEWKPVFNASPGSGNPRVSIFQLACRLRDGRGTRKSIVGRSQSSPRERNEEYREFRERTTLDTETLSNQDDNETEPESAGEDYCNGLGPGQIESFELDTHKKLEEQGGDISIRSRNGESERKGELKAHRRNGEEVSEEGMIGEGTSRRELIFVLDLLAVPADAFTETSHCCFDKVDPYLDVGKLYKHLHKNASSFMHRGKRISVGGDGLASIVEAVLGVPLSKDMQCSNWEQRPLSPQQYDYAAADAYCLLALFDSLLSKTSDSWFTPVEEEDELEEDDGPICESRSKVGVAELLCLQSSFTPRVGCSSGESATIYQSRRGNAVNMVVAAVGLSNVKSVKEQDGYDGLEHATRENRILGVEKLVSRFGETLVMSGSECSSKRVKRKARSRRARVAKSKDQQDEEDDQWVGPPPWDSSVGGDEVPKFLCDAMVEGLARQLRCVGIDAASLNSKKCEPRELVELAEKEGRILLTRDVKLLRRRLVPENLAYRVKRQGKWQQLSEIIRIFHLSISEEQLLTRCTKCNGDFVPEALTGEEAVARAPWSQVIPACALQNVEEFWQCSVCKHVYWQHWD</sequence>
<accession>A0ABD1Y6E7</accession>
<protein>
    <recommendedName>
        <fullName evidence="6">3'-5' exonuclease domain-containing protein</fullName>
    </recommendedName>
</protein>
<feature type="domain" description="3'-5' exonuclease" evidence="2">
    <location>
        <begin position="259"/>
        <end position="312"/>
    </location>
</feature>
<dbReference type="InterPro" id="IPR036397">
    <property type="entry name" value="RNaseH_sf"/>
</dbReference>
<dbReference type="InterPro" id="IPR012337">
    <property type="entry name" value="RNaseH-like_sf"/>
</dbReference>
<feature type="region of interest" description="Disordered" evidence="1">
    <location>
        <begin position="441"/>
        <end position="470"/>
    </location>
</feature>